<sequence length="79" mass="9248">MRNPRVFSRYSSSHGSISHFDDKSSLKSRMKADFDDDLVKSTNPTAKKNQLRMEEVKGLELNLKFRLRGRKSEKRGKFK</sequence>
<dbReference type="Proteomes" id="UP001172457">
    <property type="component" value="Chromosome 3"/>
</dbReference>
<proteinExistence type="predicted"/>
<keyword evidence="3" id="KW-1185">Reference proteome</keyword>
<dbReference type="EMBL" id="JARYMX010000003">
    <property type="protein sequence ID" value="KAJ9555463.1"/>
    <property type="molecule type" value="Genomic_DNA"/>
</dbReference>
<reference evidence="2" key="1">
    <citation type="submission" date="2023-03" db="EMBL/GenBank/DDBJ databases">
        <title>Chromosome-scale reference genome and RAD-based genetic map of yellow starthistle (Centaurea solstitialis) reveal putative structural variation and QTLs associated with invader traits.</title>
        <authorList>
            <person name="Reatini B."/>
            <person name="Cang F.A."/>
            <person name="Jiang Q."/>
            <person name="Mckibben M.T.W."/>
            <person name="Barker M.S."/>
            <person name="Rieseberg L.H."/>
            <person name="Dlugosch K.M."/>
        </authorList>
    </citation>
    <scope>NUCLEOTIDE SEQUENCE</scope>
    <source>
        <strain evidence="2">CAN-66</strain>
        <tissue evidence="2">Leaf</tissue>
    </source>
</reference>
<feature type="compositionally biased region" description="Low complexity" evidence="1">
    <location>
        <begin position="8"/>
        <end position="18"/>
    </location>
</feature>
<dbReference type="AlphaFoldDB" id="A0AA38T6U4"/>
<organism evidence="2 3">
    <name type="scientific">Centaurea solstitialis</name>
    <name type="common">yellow star-thistle</name>
    <dbReference type="NCBI Taxonomy" id="347529"/>
    <lineage>
        <taxon>Eukaryota</taxon>
        <taxon>Viridiplantae</taxon>
        <taxon>Streptophyta</taxon>
        <taxon>Embryophyta</taxon>
        <taxon>Tracheophyta</taxon>
        <taxon>Spermatophyta</taxon>
        <taxon>Magnoliopsida</taxon>
        <taxon>eudicotyledons</taxon>
        <taxon>Gunneridae</taxon>
        <taxon>Pentapetalae</taxon>
        <taxon>asterids</taxon>
        <taxon>campanulids</taxon>
        <taxon>Asterales</taxon>
        <taxon>Asteraceae</taxon>
        <taxon>Carduoideae</taxon>
        <taxon>Cardueae</taxon>
        <taxon>Centaureinae</taxon>
        <taxon>Centaurea</taxon>
    </lineage>
</organism>
<gene>
    <name evidence="2" type="ORF">OSB04_010077</name>
</gene>
<comment type="caution">
    <text evidence="2">The sequence shown here is derived from an EMBL/GenBank/DDBJ whole genome shotgun (WGS) entry which is preliminary data.</text>
</comment>
<accession>A0AA38T6U4</accession>
<protein>
    <submittedName>
        <fullName evidence="2">Uncharacterized protein</fullName>
    </submittedName>
</protein>
<feature type="region of interest" description="Disordered" evidence="1">
    <location>
        <begin position="1"/>
        <end position="25"/>
    </location>
</feature>
<evidence type="ECO:0000256" key="1">
    <source>
        <dbReference type="SAM" id="MobiDB-lite"/>
    </source>
</evidence>
<name>A0AA38T6U4_9ASTR</name>
<evidence type="ECO:0000313" key="2">
    <source>
        <dbReference type="EMBL" id="KAJ9555463.1"/>
    </source>
</evidence>
<evidence type="ECO:0000313" key="3">
    <source>
        <dbReference type="Proteomes" id="UP001172457"/>
    </source>
</evidence>